<gene>
    <name evidence="1" type="ORF">Q7C36_000537</name>
</gene>
<dbReference type="Proteomes" id="UP001187315">
    <property type="component" value="Unassembled WGS sequence"/>
</dbReference>
<protein>
    <submittedName>
        <fullName evidence="1">Uncharacterized protein</fullName>
    </submittedName>
</protein>
<dbReference type="EMBL" id="JAVHJS010000001">
    <property type="protein sequence ID" value="KAK2868666.1"/>
    <property type="molecule type" value="Genomic_DNA"/>
</dbReference>
<reference evidence="1" key="1">
    <citation type="submission" date="2023-08" db="EMBL/GenBank/DDBJ databases">
        <title>Pelteobagrus vachellii genome.</title>
        <authorList>
            <person name="Liu H."/>
        </authorList>
    </citation>
    <scope>NUCLEOTIDE SEQUENCE</scope>
    <source>
        <strain evidence="1">PRFRI_2022a</strain>
        <tissue evidence="1">Muscle</tissue>
    </source>
</reference>
<comment type="caution">
    <text evidence="1">The sequence shown here is derived from an EMBL/GenBank/DDBJ whole genome shotgun (WGS) entry which is preliminary data.</text>
</comment>
<organism evidence="1 2">
    <name type="scientific">Tachysurus vachellii</name>
    <name type="common">Darkbarbel catfish</name>
    <name type="synonym">Pelteobagrus vachellii</name>
    <dbReference type="NCBI Taxonomy" id="175792"/>
    <lineage>
        <taxon>Eukaryota</taxon>
        <taxon>Metazoa</taxon>
        <taxon>Chordata</taxon>
        <taxon>Craniata</taxon>
        <taxon>Vertebrata</taxon>
        <taxon>Euteleostomi</taxon>
        <taxon>Actinopterygii</taxon>
        <taxon>Neopterygii</taxon>
        <taxon>Teleostei</taxon>
        <taxon>Ostariophysi</taxon>
        <taxon>Siluriformes</taxon>
        <taxon>Bagridae</taxon>
        <taxon>Tachysurus</taxon>
    </lineage>
</organism>
<evidence type="ECO:0000313" key="1">
    <source>
        <dbReference type="EMBL" id="KAK2868666.1"/>
    </source>
</evidence>
<name>A0AA88NZC7_TACVA</name>
<accession>A0AA88NZC7</accession>
<dbReference type="AlphaFoldDB" id="A0AA88NZC7"/>
<keyword evidence="2" id="KW-1185">Reference proteome</keyword>
<sequence length="87" mass="9517">MHSCHVSNVNISGPSSSSTFLQALLGFGRLIPVLLDDMVSKNVKSAWGLELRRGEIEALSISFRKSTLVQELGELNEFLTQRNGTSP</sequence>
<proteinExistence type="predicted"/>
<evidence type="ECO:0000313" key="2">
    <source>
        <dbReference type="Proteomes" id="UP001187315"/>
    </source>
</evidence>